<keyword evidence="6" id="KW-1185">Reference proteome</keyword>
<evidence type="ECO:0000256" key="3">
    <source>
        <dbReference type="ARBA" id="ARBA00024025"/>
    </source>
</evidence>
<evidence type="ECO:0000313" key="6">
    <source>
        <dbReference type="Proteomes" id="UP000011087"/>
    </source>
</evidence>
<evidence type="ECO:0000313" key="5">
    <source>
        <dbReference type="EnsemblProtists" id="EKX45236"/>
    </source>
</evidence>
<dbReference type="InterPro" id="IPR044542">
    <property type="entry name" value="NAA30-like"/>
</dbReference>
<comment type="similarity">
    <text evidence="3">Belongs to the acetyltransferase family. MAK3 subfamily.</text>
</comment>
<evidence type="ECO:0000256" key="1">
    <source>
        <dbReference type="ARBA" id="ARBA00022679"/>
    </source>
</evidence>
<dbReference type="AlphaFoldDB" id="A0A0C3TMU8"/>
<dbReference type="PANTHER" id="PTHR45896">
    <property type="entry name" value="N-ALPHA-ACETYLTRANSFERASE 30"/>
    <property type="match status" value="1"/>
</dbReference>
<reference evidence="5" key="3">
    <citation type="submission" date="2016-03" db="UniProtKB">
        <authorList>
            <consortium name="EnsemblProtists"/>
        </authorList>
    </citation>
    <scope>IDENTIFICATION</scope>
</reference>
<dbReference type="PROSITE" id="PS51186">
    <property type="entry name" value="GNAT"/>
    <property type="match status" value="1"/>
</dbReference>
<organism evidence="5 6">
    <name type="scientific">Guillardia theta (strain CCMP2712)</name>
    <name type="common">Cryptophyte</name>
    <dbReference type="NCBI Taxonomy" id="905079"/>
    <lineage>
        <taxon>Eukaryota</taxon>
        <taxon>Cryptophyceae</taxon>
        <taxon>Pyrenomonadales</taxon>
        <taxon>Geminigeraceae</taxon>
        <taxon>Guillardia</taxon>
    </lineage>
</organism>
<dbReference type="InterPro" id="IPR016181">
    <property type="entry name" value="Acyl_CoA_acyltransferase"/>
</dbReference>
<sequence length="131" mass="15104">MVALIDKDLSEPYSIFTYRYFIYNWPQHTHMAMHNGKCCGVVVCKLEQHRDYFRGYIAMLAVDSDLRGKGIGTCLVGKAIRSMRAEGCEEVVLETECSNTGALRLYENLGFFRDKRLLRYYLNGGDAFRLK</sequence>
<dbReference type="Pfam" id="PF00583">
    <property type="entry name" value="Acetyltransf_1"/>
    <property type="match status" value="1"/>
</dbReference>
<dbReference type="Gene3D" id="3.40.630.30">
    <property type="match status" value="1"/>
</dbReference>
<dbReference type="OMA" id="LCIFARH"/>
<reference evidence="6" key="2">
    <citation type="submission" date="2012-11" db="EMBL/GenBank/DDBJ databases">
        <authorList>
            <person name="Kuo A."/>
            <person name="Curtis B.A."/>
            <person name="Tanifuji G."/>
            <person name="Burki F."/>
            <person name="Gruber A."/>
            <person name="Irimia M."/>
            <person name="Maruyama S."/>
            <person name="Arias M.C."/>
            <person name="Ball S.G."/>
            <person name="Gile G.H."/>
            <person name="Hirakawa Y."/>
            <person name="Hopkins J.F."/>
            <person name="Rensing S.A."/>
            <person name="Schmutz J."/>
            <person name="Symeonidi A."/>
            <person name="Elias M."/>
            <person name="Eveleigh R.J."/>
            <person name="Herman E.K."/>
            <person name="Klute M.J."/>
            <person name="Nakayama T."/>
            <person name="Obornik M."/>
            <person name="Reyes-Prieto A."/>
            <person name="Armbrust E.V."/>
            <person name="Aves S.J."/>
            <person name="Beiko R.G."/>
            <person name="Coutinho P."/>
            <person name="Dacks J.B."/>
            <person name="Durnford D.G."/>
            <person name="Fast N.M."/>
            <person name="Green B.R."/>
            <person name="Grisdale C."/>
            <person name="Hempe F."/>
            <person name="Henrissat B."/>
            <person name="Hoppner M.P."/>
            <person name="Ishida K.-I."/>
            <person name="Kim E."/>
            <person name="Koreny L."/>
            <person name="Kroth P.G."/>
            <person name="Liu Y."/>
            <person name="Malik S.-B."/>
            <person name="Maier U.G."/>
            <person name="McRose D."/>
            <person name="Mock T."/>
            <person name="Neilson J.A."/>
            <person name="Onodera N.T."/>
            <person name="Poole A.M."/>
            <person name="Pritham E.J."/>
            <person name="Richards T.A."/>
            <person name="Rocap G."/>
            <person name="Roy S.W."/>
            <person name="Sarai C."/>
            <person name="Schaack S."/>
            <person name="Shirato S."/>
            <person name="Slamovits C.H."/>
            <person name="Spencer D.F."/>
            <person name="Suzuki S."/>
            <person name="Worden A.Z."/>
            <person name="Zauner S."/>
            <person name="Barry K."/>
            <person name="Bell C."/>
            <person name="Bharti A.K."/>
            <person name="Crow J.A."/>
            <person name="Grimwood J."/>
            <person name="Kramer R."/>
            <person name="Lindquist E."/>
            <person name="Lucas S."/>
            <person name="Salamov A."/>
            <person name="McFadden G.I."/>
            <person name="Lane C.E."/>
            <person name="Keeling P.J."/>
            <person name="Gray M.W."/>
            <person name="Grigoriev I.V."/>
            <person name="Archibald J.M."/>
        </authorList>
    </citation>
    <scope>NUCLEOTIDE SEQUENCE</scope>
    <source>
        <strain evidence="6">CCMP2712</strain>
    </source>
</reference>
<protein>
    <recommendedName>
        <fullName evidence="4">N-acetyltransferase domain-containing protein</fullName>
    </recommendedName>
</protein>
<evidence type="ECO:0000259" key="4">
    <source>
        <dbReference type="PROSITE" id="PS51186"/>
    </source>
</evidence>
<proteinExistence type="inferred from homology"/>
<dbReference type="GO" id="GO:0004596">
    <property type="term" value="F:protein-N-terminal amino-acid acetyltransferase activity"/>
    <property type="evidence" value="ECO:0007669"/>
    <property type="project" value="InterPro"/>
</dbReference>
<name>A0A0C3TMU8_GUITC</name>
<dbReference type="EnsemblProtists" id="EKX45236">
    <property type="protein sequence ID" value="EKX45236"/>
    <property type="gene ID" value="GUITHDRAFT_71561"/>
</dbReference>
<feature type="domain" description="N-acetyltransferase" evidence="4">
    <location>
        <begin position="1"/>
        <end position="131"/>
    </location>
</feature>
<keyword evidence="2" id="KW-0012">Acyltransferase</keyword>
<evidence type="ECO:0000256" key="2">
    <source>
        <dbReference type="ARBA" id="ARBA00023315"/>
    </source>
</evidence>
<keyword evidence="1" id="KW-0808">Transferase</keyword>
<dbReference type="InterPro" id="IPR000182">
    <property type="entry name" value="GNAT_dom"/>
</dbReference>
<dbReference type="PANTHER" id="PTHR45896:SF1">
    <property type="entry name" value="N-ALPHA-ACETYLTRANSFERASE 30"/>
    <property type="match status" value="1"/>
</dbReference>
<dbReference type="Proteomes" id="UP000011087">
    <property type="component" value="Unassembled WGS sequence"/>
</dbReference>
<dbReference type="CDD" id="cd04301">
    <property type="entry name" value="NAT_SF"/>
    <property type="match status" value="1"/>
</dbReference>
<dbReference type="SUPFAM" id="SSF55729">
    <property type="entry name" value="Acyl-CoA N-acyltransferases (Nat)"/>
    <property type="match status" value="1"/>
</dbReference>
<dbReference type="GO" id="GO:0031417">
    <property type="term" value="C:NatC complex"/>
    <property type="evidence" value="ECO:0007669"/>
    <property type="project" value="TreeGrafter"/>
</dbReference>
<accession>A0A0C3TMU8</accession>
<reference evidence="6" key="1">
    <citation type="journal article" date="2012" name="Nature">
        <title>Algal genomes reveal evolutionary mosaicism and the fate of nucleomorphs.</title>
        <authorList>
            <consortium name="DOE Joint Genome Institute"/>
            <person name="Curtis B.A."/>
            <person name="Tanifuji G."/>
            <person name="Burki F."/>
            <person name="Gruber A."/>
            <person name="Irimia M."/>
            <person name="Maruyama S."/>
            <person name="Arias M.C."/>
            <person name="Ball S.G."/>
            <person name="Gile G.H."/>
            <person name="Hirakawa Y."/>
            <person name="Hopkins J.F."/>
            <person name="Kuo A."/>
            <person name="Rensing S.A."/>
            <person name="Schmutz J."/>
            <person name="Symeonidi A."/>
            <person name="Elias M."/>
            <person name="Eveleigh R.J."/>
            <person name="Herman E.K."/>
            <person name="Klute M.J."/>
            <person name="Nakayama T."/>
            <person name="Obornik M."/>
            <person name="Reyes-Prieto A."/>
            <person name="Armbrust E.V."/>
            <person name="Aves S.J."/>
            <person name="Beiko R.G."/>
            <person name="Coutinho P."/>
            <person name="Dacks J.B."/>
            <person name="Durnford D.G."/>
            <person name="Fast N.M."/>
            <person name="Green B.R."/>
            <person name="Grisdale C.J."/>
            <person name="Hempel F."/>
            <person name="Henrissat B."/>
            <person name="Hoppner M.P."/>
            <person name="Ishida K."/>
            <person name="Kim E."/>
            <person name="Koreny L."/>
            <person name="Kroth P.G."/>
            <person name="Liu Y."/>
            <person name="Malik S.B."/>
            <person name="Maier U.G."/>
            <person name="McRose D."/>
            <person name="Mock T."/>
            <person name="Neilson J.A."/>
            <person name="Onodera N.T."/>
            <person name="Poole A.M."/>
            <person name="Pritham E.J."/>
            <person name="Richards T.A."/>
            <person name="Rocap G."/>
            <person name="Roy S.W."/>
            <person name="Sarai C."/>
            <person name="Schaack S."/>
            <person name="Shirato S."/>
            <person name="Slamovits C.H."/>
            <person name="Spencer D.F."/>
            <person name="Suzuki S."/>
            <person name="Worden A.Z."/>
            <person name="Zauner S."/>
            <person name="Barry K."/>
            <person name="Bell C."/>
            <person name="Bharti A.K."/>
            <person name="Crow J.A."/>
            <person name="Grimwood J."/>
            <person name="Kramer R."/>
            <person name="Lindquist E."/>
            <person name="Lucas S."/>
            <person name="Salamov A."/>
            <person name="McFadden G.I."/>
            <person name="Lane C.E."/>
            <person name="Keeling P.J."/>
            <person name="Gray M.W."/>
            <person name="Grigoriev I.V."/>
            <person name="Archibald J.M."/>
        </authorList>
    </citation>
    <scope>NUCLEOTIDE SEQUENCE</scope>
    <source>
        <strain evidence="6">CCMP2712</strain>
    </source>
</reference>